<name>A0AA36M5N2_CYLNA</name>
<dbReference type="InterPro" id="IPR011990">
    <property type="entry name" value="TPR-like_helical_dom_sf"/>
</dbReference>
<keyword evidence="6" id="KW-1185">Reference proteome</keyword>
<sequence>MEFSEKMTEGSSWKLLSEAQDLSALHRILSDLSSEDILSLVDKAFLAVIGANFAGCNGSASPSLPPFMSHVVAASKLKFDLNEPYFKVRRLSLLHLAKIALLDQKHVIESSLRARLLTFRILLLWQKILREPCTILKDRIDDITRDLNIDELEDEEKVQYLLERANSHLVYYNYEKCSDCIEQALKISGLNLELAGKMGKRTRFQKDDIAQLVLSANSTAPSQVHLDADVPANCSLNDDTLLENISLAEGDTQAGYLSPIQLAVILAVFRYERRTEHCDELFMERADAFLDKIISQRRCWPVQTAALLARSELERTKNRRVERACAQSELICKLMDGDDKTAEDVISKRCKFVLASGLDPFWEAHVIHAETLRSLGCTSECLLIYEKLEMWDNVIDCFKQLGQLEKAEALIRKLLADRPNDSMLYCYLGDITLERSYYDKAIEISNDRNARARKSYGFLMLIRNQFDSAYEHLRRSLELQPIQLGVWFNAGYCAWKLERYADAVTCYHRCVSFEPEHFEAWNNLSAAYIKLGQKERAAKILKEALKFNYEHPKVWENYLLLCVDTGQFDQAILAFHRLLDLNKQQKDDEVLEILAANVSKMCDEADDEQSRNEASSLKAELVKLFGRVSSAWRSYASLKKPKSDNIEEAEKYIQLLERALLADSNKPNWSKDAQQCCSVLSSAIQLSTERLRVASLKGDDAVKQAKSRVRMSLRPMVTITKKEWSGREHDGEKFAEITKLLNEADKMLSEVSL</sequence>
<feature type="repeat" description="TPR" evidence="4">
    <location>
        <begin position="450"/>
        <end position="483"/>
    </location>
</feature>
<dbReference type="InterPro" id="IPR044244">
    <property type="entry name" value="TTC27/Emw1"/>
</dbReference>
<evidence type="ECO:0000256" key="3">
    <source>
        <dbReference type="ARBA" id="ARBA00024020"/>
    </source>
</evidence>
<dbReference type="AlphaFoldDB" id="A0AA36M5N2"/>
<dbReference type="SMART" id="SM00028">
    <property type="entry name" value="TPR"/>
    <property type="match status" value="6"/>
</dbReference>
<dbReference type="InterPro" id="IPR002885">
    <property type="entry name" value="PPR_rpt"/>
</dbReference>
<comment type="similarity">
    <text evidence="3">Belongs to the TTC27 family.</text>
</comment>
<keyword evidence="1" id="KW-0677">Repeat</keyword>
<gene>
    <name evidence="5" type="ORF">CYNAS_LOCUS10996</name>
</gene>
<evidence type="ECO:0000313" key="5">
    <source>
        <dbReference type="EMBL" id="CAJ0599013.1"/>
    </source>
</evidence>
<dbReference type="Pfam" id="PF01535">
    <property type="entry name" value="PPR"/>
    <property type="match status" value="1"/>
</dbReference>
<dbReference type="PROSITE" id="PS50005">
    <property type="entry name" value="TPR"/>
    <property type="match status" value="3"/>
</dbReference>
<evidence type="ECO:0000313" key="6">
    <source>
        <dbReference type="Proteomes" id="UP001176961"/>
    </source>
</evidence>
<dbReference type="Pfam" id="PF14559">
    <property type="entry name" value="TPR_19"/>
    <property type="match status" value="1"/>
</dbReference>
<dbReference type="EMBL" id="CATQJL010000223">
    <property type="protein sequence ID" value="CAJ0599013.1"/>
    <property type="molecule type" value="Genomic_DNA"/>
</dbReference>
<evidence type="ECO:0000256" key="2">
    <source>
        <dbReference type="ARBA" id="ARBA00022803"/>
    </source>
</evidence>
<feature type="repeat" description="TPR" evidence="4">
    <location>
        <begin position="518"/>
        <end position="551"/>
    </location>
</feature>
<dbReference type="Proteomes" id="UP001176961">
    <property type="component" value="Unassembled WGS sequence"/>
</dbReference>
<dbReference type="SUPFAM" id="SSF48452">
    <property type="entry name" value="TPR-like"/>
    <property type="match status" value="2"/>
</dbReference>
<dbReference type="PANTHER" id="PTHR16193">
    <property type="entry name" value="TETRATRICOPEPTIDE REPEAT PROTEIN 27"/>
    <property type="match status" value="1"/>
</dbReference>
<dbReference type="Gene3D" id="1.25.40.10">
    <property type="entry name" value="Tetratricopeptide repeat domain"/>
    <property type="match status" value="1"/>
</dbReference>
<comment type="caution">
    <text evidence="5">The sequence shown here is derived from an EMBL/GenBank/DDBJ whole genome shotgun (WGS) entry which is preliminary data.</text>
</comment>
<proteinExistence type="inferred from homology"/>
<dbReference type="PANTHER" id="PTHR16193:SF0">
    <property type="entry name" value="TETRATRICOPEPTIDE REPEAT PROTEIN 27"/>
    <property type="match status" value="1"/>
</dbReference>
<reference evidence="5" key="1">
    <citation type="submission" date="2023-07" db="EMBL/GenBank/DDBJ databases">
        <authorList>
            <consortium name="CYATHOMIX"/>
        </authorList>
    </citation>
    <scope>NUCLEOTIDE SEQUENCE</scope>
    <source>
        <strain evidence="5">N/A</strain>
    </source>
</reference>
<accession>A0AA36M5N2</accession>
<protein>
    <recommendedName>
        <fullName evidence="7">Tetratricopeptide repeat protein 27</fullName>
    </recommendedName>
</protein>
<organism evidence="5 6">
    <name type="scientific">Cylicocyclus nassatus</name>
    <name type="common">Nematode worm</name>
    <dbReference type="NCBI Taxonomy" id="53992"/>
    <lineage>
        <taxon>Eukaryota</taxon>
        <taxon>Metazoa</taxon>
        <taxon>Ecdysozoa</taxon>
        <taxon>Nematoda</taxon>
        <taxon>Chromadorea</taxon>
        <taxon>Rhabditida</taxon>
        <taxon>Rhabditina</taxon>
        <taxon>Rhabditomorpha</taxon>
        <taxon>Strongyloidea</taxon>
        <taxon>Strongylidae</taxon>
        <taxon>Cylicocyclus</taxon>
    </lineage>
</organism>
<evidence type="ECO:0000256" key="1">
    <source>
        <dbReference type="ARBA" id="ARBA00022737"/>
    </source>
</evidence>
<dbReference type="InterPro" id="IPR019734">
    <property type="entry name" value="TPR_rpt"/>
</dbReference>
<keyword evidence="2 4" id="KW-0802">TPR repeat</keyword>
<evidence type="ECO:0008006" key="7">
    <source>
        <dbReference type="Google" id="ProtNLM"/>
    </source>
</evidence>
<evidence type="ECO:0000256" key="4">
    <source>
        <dbReference type="PROSITE-ProRule" id="PRU00339"/>
    </source>
</evidence>
<feature type="repeat" description="TPR" evidence="4">
    <location>
        <begin position="484"/>
        <end position="517"/>
    </location>
</feature>